<comment type="similarity">
    <text evidence="1">Belongs to the dihydroxyacetone kinase (DAK) family.</text>
</comment>
<keyword evidence="7" id="KW-1133">Transmembrane helix</keyword>
<keyword evidence="3" id="KW-0547">Nucleotide-binding</keyword>
<dbReference type="Pfam" id="PF02734">
    <property type="entry name" value="Dak2"/>
    <property type="match status" value="1"/>
</dbReference>
<keyword evidence="7" id="KW-0812">Transmembrane</keyword>
<feature type="region of interest" description="Disordered" evidence="6">
    <location>
        <begin position="907"/>
        <end position="948"/>
    </location>
</feature>
<dbReference type="GO" id="GO:0004371">
    <property type="term" value="F:glycerone kinase activity"/>
    <property type="evidence" value="ECO:0007669"/>
    <property type="project" value="InterPro"/>
</dbReference>
<dbReference type="GO" id="GO:0019563">
    <property type="term" value="P:glycerol catabolic process"/>
    <property type="evidence" value="ECO:0007669"/>
    <property type="project" value="TreeGrafter"/>
</dbReference>
<feature type="domain" description="DhaL" evidence="8">
    <location>
        <begin position="380"/>
        <end position="582"/>
    </location>
</feature>
<keyword evidence="7" id="KW-0472">Membrane</keyword>
<dbReference type="GO" id="GO:0005524">
    <property type="term" value="F:ATP binding"/>
    <property type="evidence" value="ECO:0007669"/>
    <property type="project" value="UniProtKB-KW"/>
</dbReference>
<dbReference type="FunFam" id="1.25.40.340:FF:000002">
    <property type="entry name" value="Dihydroxyacetone kinase, L subunit"/>
    <property type="match status" value="1"/>
</dbReference>
<evidence type="ECO:0000313" key="10">
    <source>
        <dbReference type="EMBL" id="KAE9018784.1"/>
    </source>
</evidence>
<dbReference type="Gene3D" id="1.25.40.340">
    <property type="match status" value="1"/>
</dbReference>
<evidence type="ECO:0000256" key="7">
    <source>
        <dbReference type="SAM" id="Phobius"/>
    </source>
</evidence>
<dbReference type="EMBL" id="QXFW01000253">
    <property type="protein sequence ID" value="KAE9018784.1"/>
    <property type="molecule type" value="Genomic_DNA"/>
</dbReference>
<dbReference type="Pfam" id="PF02733">
    <property type="entry name" value="Dak1"/>
    <property type="match status" value="1"/>
</dbReference>
<dbReference type="InterPro" id="IPR050861">
    <property type="entry name" value="Dihydroxyacetone_Kinase"/>
</dbReference>
<dbReference type="Gene3D" id="3.30.1180.20">
    <property type="entry name" value="Dihydroxyacetone kinase, domain 2"/>
    <property type="match status" value="1"/>
</dbReference>
<keyword evidence="5" id="KW-0067">ATP-binding</keyword>
<reference evidence="10 11" key="1">
    <citation type="submission" date="2018-09" db="EMBL/GenBank/DDBJ databases">
        <title>Genomic investigation of the strawberry pathogen Phytophthora fragariae indicates pathogenicity is determined by transcriptional variation in three key races.</title>
        <authorList>
            <person name="Adams T.M."/>
            <person name="Armitage A.D."/>
            <person name="Sobczyk M.K."/>
            <person name="Bates H.J."/>
            <person name="Dunwell J.M."/>
            <person name="Nellist C.F."/>
            <person name="Harrison R.J."/>
        </authorList>
    </citation>
    <scope>NUCLEOTIDE SEQUENCE [LARGE SCALE GENOMIC DNA]</scope>
    <source>
        <strain evidence="10 11">SCRP245</strain>
    </source>
</reference>
<evidence type="ECO:0000256" key="1">
    <source>
        <dbReference type="ARBA" id="ARBA00008757"/>
    </source>
</evidence>
<proteinExistence type="inferred from homology"/>
<dbReference type="InterPro" id="IPR004006">
    <property type="entry name" value="DhaK_dom"/>
</dbReference>
<feature type="compositionally biased region" description="Polar residues" evidence="6">
    <location>
        <begin position="935"/>
        <end position="948"/>
    </location>
</feature>
<dbReference type="InterPro" id="IPR004007">
    <property type="entry name" value="DhaL_dom"/>
</dbReference>
<dbReference type="FunFam" id="3.40.50.10440:FF:000001">
    <property type="entry name" value="Dihydroxyacetone kinase, DhaK subunit"/>
    <property type="match status" value="1"/>
</dbReference>
<evidence type="ECO:0000256" key="6">
    <source>
        <dbReference type="SAM" id="MobiDB-lite"/>
    </source>
</evidence>
<gene>
    <name evidence="10" type="ORF">PF011_g6119</name>
</gene>
<protein>
    <submittedName>
        <fullName evidence="10">Putative 3,4-dihydroxy-2-butanone kinase</fullName>
    </submittedName>
</protein>
<name>A0A6A3LR97_9STRA</name>
<dbReference type="AlphaFoldDB" id="A0A6A3LR97"/>
<accession>A0A6A3LR97</accession>
<dbReference type="FunFam" id="3.30.1180.20:FF:000001">
    <property type="entry name" value="Dihydroxyacetone kinase 1"/>
    <property type="match status" value="1"/>
</dbReference>
<keyword evidence="2" id="KW-0808">Transferase</keyword>
<dbReference type="Gene3D" id="3.40.50.10440">
    <property type="entry name" value="Dihydroxyacetone kinase, domain 1"/>
    <property type="match status" value="1"/>
</dbReference>
<dbReference type="SUPFAM" id="SSF82549">
    <property type="entry name" value="DAK1/DegV-like"/>
    <property type="match status" value="1"/>
</dbReference>
<evidence type="ECO:0000256" key="5">
    <source>
        <dbReference type="ARBA" id="ARBA00022840"/>
    </source>
</evidence>
<feature type="domain" description="DhaK" evidence="9">
    <location>
        <begin position="10"/>
        <end position="340"/>
    </location>
</feature>
<dbReference type="SUPFAM" id="SSF101473">
    <property type="entry name" value="DhaL-like"/>
    <property type="match status" value="1"/>
</dbReference>
<feature type="compositionally biased region" description="Pro residues" evidence="6">
    <location>
        <begin position="911"/>
        <end position="920"/>
    </location>
</feature>
<evidence type="ECO:0000256" key="3">
    <source>
        <dbReference type="ARBA" id="ARBA00022741"/>
    </source>
</evidence>
<organism evidence="10 11">
    <name type="scientific">Phytophthora fragariae</name>
    <dbReference type="NCBI Taxonomy" id="53985"/>
    <lineage>
        <taxon>Eukaryota</taxon>
        <taxon>Sar</taxon>
        <taxon>Stramenopiles</taxon>
        <taxon>Oomycota</taxon>
        <taxon>Peronosporomycetes</taxon>
        <taxon>Peronosporales</taxon>
        <taxon>Peronosporaceae</taxon>
        <taxon>Phytophthora</taxon>
    </lineage>
</organism>
<evidence type="ECO:0000259" key="8">
    <source>
        <dbReference type="PROSITE" id="PS51480"/>
    </source>
</evidence>
<comment type="caution">
    <text evidence="10">The sequence shown here is derived from an EMBL/GenBank/DDBJ whole genome shotgun (WGS) entry which is preliminary data.</text>
</comment>
<dbReference type="InterPro" id="IPR036117">
    <property type="entry name" value="DhaL_dom_sf"/>
</dbReference>
<dbReference type="SMART" id="SM01120">
    <property type="entry name" value="Dak2"/>
    <property type="match status" value="1"/>
</dbReference>
<dbReference type="GO" id="GO:0005829">
    <property type="term" value="C:cytosol"/>
    <property type="evidence" value="ECO:0007669"/>
    <property type="project" value="TreeGrafter"/>
</dbReference>
<dbReference type="PROSITE" id="PS51480">
    <property type="entry name" value="DHAL"/>
    <property type="match status" value="1"/>
</dbReference>
<feature type="transmembrane region" description="Helical" evidence="7">
    <location>
        <begin position="850"/>
        <end position="875"/>
    </location>
</feature>
<dbReference type="Proteomes" id="UP000460718">
    <property type="component" value="Unassembled WGS sequence"/>
</dbReference>
<dbReference type="PROSITE" id="PS51481">
    <property type="entry name" value="DHAK"/>
    <property type="match status" value="1"/>
</dbReference>
<sequence>MPKAKQLVKDGHSVVADMVEGMALAHPHLVLERSERVLLHRDYAAIRERQVTLISGGGSGHEPAHAGYIGEGMLTGVVCGGVFASPSTQQVLAAIRLAAGPRGCLVVVKNYTGDRINFGLAVEQAKAEGLKCDMVVVGEDVAVVNANAGRRGLSGTIFVHKLAGAAARAGRDLASLVEMVNGLTGESRLGTMGVAIKPCTLPGQEDSSREWKDNEMEVGLGIHGEPGVSKCEQQDVPTLCNMLVEKITTDSTSVGLALKEGSRCVLMVNNLGATTGMELYVVAKYAVQALRAKGIEPERVMVGSFMTALDMAGFSLSLWNSSGDDDMLALFDAPTSAPAWTYSPYDLSQSSISGPFIKAEAPVQTTKAFERPAELSNHGRLLEKCILAVCDTLIKNESQLTNWDTKVGDGDCGTTFKNAAEAILVDLKAHYPLNDATKTLRALADSVGRSAGGTSGVLYVIFLTAGSLHLESCKEVDTTAWVGAFRAGITAVQKYGGAKEGSRTMVDALVPSLRALDSPSSKTGAVLAAAAAKAAQECAESTAQISTKQAFGRAGYVGEEFGAGIPDPAQEVGGCTWRDFQTCVDSNIKISTTRDAKRAHAIMEPCWYPPQLLLLIVITAASSTLVMGETCCAECLDQADPLHTVITYDPLVFDQCSAATGICCYGCSFTHGTLEYQDGVTFDSSGSAQVSAGQPFSFGFNDVSRVTYDFLKANQAQTSFVTNRSTEASANGNTFTICVDDPGTVVLRGWGTDSCTQVTEVYKLTVGEGNNTGTCDSSESIILVGSASSAHNEPVGATARDTTSSLYTDHNDFANCNPTRGTVVTQADGAKVCKCTGDWRNPPTCDDFSYVKVTITILGAVATVISILISVRAYIKSRKAKRAKNDTSKDDSNNEDCDDILTVEVIHIGDKPPPGTPGKPSPSISRSPARPSFIASEQLTTATKETTL</sequence>
<dbReference type="PANTHER" id="PTHR28629">
    <property type="entry name" value="TRIOKINASE/FMN CYCLASE"/>
    <property type="match status" value="1"/>
</dbReference>
<evidence type="ECO:0000259" key="9">
    <source>
        <dbReference type="PROSITE" id="PS51481"/>
    </source>
</evidence>
<evidence type="ECO:0000313" key="11">
    <source>
        <dbReference type="Proteomes" id="UP000460718"/>
    </source>
</evidence>
<evidence type="ECO:0000256" key="2">
    <source>
        <dbReference type="ARBA" id="ARBA00022679"/>
    </source>
</evidence>
<evidence type="ECO:0000256" key="4">
    <source>
        <dbReference type="ARBA" id="ARBA00022777"/>
    </source>
</evidence>
<keyword evidence="4 10" id="KW-0418">Kinase</keyword>
<dbReference type="NCBIfam" id="NF011049">
    <property type="entry name" value="PRK14479.1"/>
    <property type="match status" value="1"/>
</dbReference>
<dbReference type="PANTHER" id="PTHR28629:SF4">
    <property type="entry name" value="TRIOKINASE_FMN CYCLASE"/>
    <property type="match status" value="1"/>
</dbReference>
<feature type="compositionally biased region" description="Low complexity" evidence="6">
    <location>
        <begin position="921"/>
        <end position="932"/>
    </location>
</feature>